<protein>
    <submittedName>
        <fullName evidence="2">Uncharacterized protein</fullName>
    </submittedName>
</protein>
<dbReference type="Proteomes" id="UP000011732">
    <property type="component" value="Unassembled WGS sequence"/>
</dbReference>
<gene>
    <name evidence="2" type="ORF">H114_05138</name>
</gene>
<comment type="caution">
    <text evidence="2">The sequence shown here is derived from an EMBL/GenBank/DDBJ whole genome shotgun (WGS) entry which is preliminary data.</text>
</comment>
<dbReference type="EMBL" id="AOHP01000037">
    <property type="protein sequence ID" value="EMF30200.1"/>
    <property type="molecule type" value="Genomic_DNA"/>
</dbReference>
<evidence type="ECO:0000256" key="1">
    <source>
        <dbReference type="SAM" id="MobiDB-lite"/>
    </source>
</evidence>
<name>M3DJT7_STREZ</name>
<organism evidence="2 3">
    <name type="scientific">Streptomyces gancidicus BKS 13-15</name>
    <dbReference type="NCBI Taxonomy" id="1284664"/>
    <lineage>
        <taxon>Bacteria</taxon>
        <taxon>Bacillati</taxon>
        <taxon>Actinomycetota</taxon>
        <taxon>Actinomycetes</taxon>
        <taxon>Kitasatosporales</taxon>
        <taxon>Streptomycetaceae</taxon>
        <taxon>Streptomyces</taxon>
        <taxon>Streptomyces pseudogriseolus group</taxon>
    </lineage>
</organism>
<evidence type="ECO:0000313" key="2">
    <source>
        <dbReference type="EMBL" id="EMF30200.1"/>
    </source>
</evidence>
<dbReference type="RefSeq" id="WP_006130571.1">
    <property type="nucleotide sequence ID" value="NZ_AOHP01000037.1"/>
</dbReference>
<evidence type="ECO:0000313" key="3">
    <source>
        <dbReference type="Proteomes" id="UP000011732"/>
    </source>
</evidence>
<sequence length="94" mass="10321">MSSSDGRDFHLRLALLPAGPCPATVRVEVTDTRGERVPPRTGNPPAILSPVTEEPVPDHPTDPMGDDDIPVFHSGSRIDWSEGHTAFRLWPDDR</sequence>
<dbReference type="AlphaFoldDB" id="M3DJT7"/>
<keyword evidence="3" id="KW-1185">Reference proteome</keyword>
<accession>M3DJT7</accession>
<proteinExistence type="predicted"/>
<feature type="region of interest" description="Disordered" evidence="1">
    <location>
        <begin position="31"/>
        <end position="76"/>
    </location>
</feature>
<dbReference type="PATRIC" id="fig|1284664.3.peg.1016"/>
<reference evidence="2 3" key="1">
    <citation type="journal article" date="2013" name="Genome Announc.">
        <title>Draft Genome Sequence of Streptomyces gancidicus Strain BKS 13-15.</title>
        <authorList>
            <person name="Kumar S."/>
            <person name="Kaur N."/>
            <person name="Singh N.K."/>
            <person name="Raghava G.P."/>
            <person name="Mayilraj S."/>
        </authorList>
    </citation>
    <scope>NUCLEOTIDE SEQUENCE [LARGE SCALE GENOMIC DNA]</scope>
    <source>
        <strain evidence="2 3">BKS 13-15</strain>
    </source>
</reference>